<dbReference type="Proteomes" id="UP000694557">
    <property type="component" value="Unassembled WGS sequence"/>
</dbReference>
<evidence type="ECO:0000256" key="7">
    <source>
        <dbReference type="ARBA" id="ARBA00022723"/>
    </source>
</evidence>
<dbReference type="InterPro" id="IPR003545">
    <property type="entry name" value="Telomerase_RT"/>
</dbReference>
<comment type="similarity">
    <text evidence="1 18">Belongs to the reverse transcriptase family. Telomerase subfamily.</text>
</comment>
<dbReference type="InterPro" id="IPR043502">
    <property type="entry name" value="DNA/RNA_pol_sf"/>
</dbReference>
<keyword evidence="8 18" id="KW-0460">Magnesium</keyword>
<evidence type="ECO:0000256" key="18">
    <source>
        <dbReference type="RuleBase" id="RU365061"/>
    </source>
</evidence>
<dbReference type="PROSITE" id="PS50878">
    <property type="entry name" value="RT_POL"/>
    <property type="match status" value="1"/>
</dbReference>
<feature type="region of interest" description="Disordered" evidence="19">
    <location>
        <begin position="245"/>
        <end position="267"/>
    </location>
</feature>
<keyword evidence="22" id="KW-1185">Reference proteome</keyword>
<dbReference type="GeneTree" id="ENSGT00390000018531"/>
<evidence type="ECO:0000256" key="14">
    <source>
        <dbReference type="ARBA" id="ARBA00032044"/>
    </source>
</evidence>
<evidence type="ECO:0000256" key="15">
    <source>
        <dbReference type="ARBA" id="ARBA00048173"/>
    </source>
</evidence>
<evidence type="ECO:0000256" key="5">
    <source>
        <dbReference type="ARBA" id="ARBA00022679"/>
    </source>
</evidence>
<evidence type="ECO:0000256" key="16">
    <source>
        <dbReference type="ARBA" id="ARBA00057229"/>
    </source>
</evidence>
<dbReference type="GO" id="GO:0003720">
    <property type="term" value="F:telomerase activity"/>
    <property type="evidence" value="ECO:0007669"/>
    <property type="project" value="InterPro"/>
</dbReference>
<dbReference type="Ensembl" id="ENSOKIT00005012225.1">
    <property type="protein sequence ID" value="ENSOKIP00005011430.1"/>
    <property type="gene ID" value="ENSOKIG00005005032.1"/>
</dbReference>
<evidence type="ECO:0000256" key="4">
    <source>
        <dbReference type="ARBA" id="ARBA00022454"/>
    </source>
</evidence>
<feature type="compositionally biased region" description="Basic and acidic residues" evidence="19">
    <location>
        <begin position="245"/>
        <end position="255"/>
    </location>
</feature>
<keyword evidence="5 18" id="KW-0808">Transferase</keyword>
<dbReference type="InterPro" id="IPR021891">
    <property type="entry name" value="Telomerase_RBD"/>
</dbReference>
<accession>A0A8C7CYK2</accession>
<evidence type="ECO:0000256" key="11">
    <source>
        <dbReference type="ARBA" id="ARBA00022918"/>
    </source>
</evidence>
<evidence type="ECO:0000256" key="6">
    <source>
        <dbReference type="ARBA" id="ARBA00022695"/>
    </source>
</evidence>
<keyword evidence="10 18" id="KW-0779">Telomere</keyword>
<dbReference type="InterPro" id="IPR000477">
    <property type="entry name" value="RT_dom"/>
</dbReference>
<dbReference type="Gene3D" id="3.30.70.2630">
    <property type="match status" value="1"/>
</dbReference>
<reference evidence="21" key="2">
    <citation type="submission" date="2025-09" db="UniProtKB">
        <authorList>
            <consortium name="Ensembl"/>
        </authorList>
    </citation>
    <scope>IDENTIFICATION</scope>
</reference>
<dbReference type="GO" id="GO:0000781">
    <property type="term" value="C:chromosome, telomeric region"/>
    <property type="evidence" value="ECO:0007669"/>
    <property type="project" value="UniProtKB-SubCell"/>
</dbReference>
<keyword evidence="4 18" id="KW-0158">Chromosome</keyword>
<evidence type="ECO:0000256" key="13">
    <source>
        <dbReference type="ARBA" id="ARBA00023274"/>
    </source>
</evidence>
<evidence type="ECO:0000256" key="2">
    <source>
        <dbReference type="ARBA" id="ARBA00012493"/>
    </source>
</evidence>
<comment type="function">
    <text evidence="16 18">Telomerase is a ribonucleoprotein enzyme essential for the replication of chromosome termini in most eukaryotes. It elongates telomeres. It is a reverse transcriptase that adds simple sequence repeats to chromosome ends by copying a template sequence within the RNA component of the enzyme.</text>
</comment>
<dbReference type="AlphaFoldDB" id="A0A8C7CYK2"/>
<evidence type="ECO:0000256" key="12">
    <source>
        <dbReference type="ARBA" id="ARBA00023242"/>
    </source>
</evidence>
<evidence type="ECO:0000256" key="3">
    <source>
        <dbReference type="ARBA" id="ARBA00016182"/>
    </source>
</evidence>
<keyword evidence="12 18" id="KW-0539">Nucleus</keyword>
<dbReference type="Pfam" id="PF21399">
    <property type="entry name" value="TERT_C"/>
    <property type="match status" value="1"/>
</dbReference>
<dbReference type="Pfam" id="PF12009">
    <property type="entry name" value="Telomerase_RBD"/>
    <property type="match status" value="1"/>
</dbReference>
<feature type="domain" description="Reverse transcriptase" evidence="20">
    <location>
        <begin position="538"/>
        <end position="850"/>
    </location>
</feature>
<dbReference type="SMART" id="SM00975">
    <property type="entry name" value="Telomerase_RBD"/>
    <property type="match status" value="1"/>
</dbReference>
<dbReference type="FunFam" id="1.10.132.70:FF:000002">
    <property type="entry name" value="Telomerase reverse transcriptase"/>
    <property type="match status" value="1"/>
</dbReference>
<dbReference type="Gene3D" id="1.10.357.90">
    <property type="match status" value="1"/>
</dbReference>
<evidence type="ECO:0000313" key="21">
    <source>
        <dbReference type="Ensembl" id="ENSOKIP00005011430.1"/>
    </source>
</evidence>
<protein>
    <recommendedName>
        <fullName evidence="3 18">Telomerase reverse transcriptase</fullName>
        <ecNumber evidence="2 18">2.7.7.49</ecNumber>
    </recommendedName>
    <alternativeName>
        <fullName evidence="14 18">Telomerase catalytic subunit</fullName>
    </alternativeName>
</protein>
<sequence>MPSGDMTRVLGILSSLYPHVETLEEFADHTVFREGQRAVLIEPTDTTRFISFVRGVFVCTDKTLQDVPSCNQISTVPELLAFVLNNTKRKKKRNVLAHGYGYTFQDRDADQFKFHGEITQSAAYIHGSDLWKRICQRLGTDVSKYLLESCSLFVTVPPSSAFQVCGVPVYDRVSMSTGISSRGRSEVRNGGWEFQRSGGRKRRWDGGRDTGKRKGEEVIWEGRGRRWKEMGVCLEKGDGMEVETLGKGREKRPVEEQSGPVSATVHVEGGPSWRTGSFPPLSHSQSFIRTLGMLYGGRGMRRFLLNRKRKSRDEGPRRLQGRDLVRLVFFEGVAYLNGAERKPERLPRRFFTLVPLFCQLLRRHRRCPYSKILQRVCPAVGQGDMASLLPQHSAPHRVYLFVRECLNAVVPSEFWGSDHNRFKFLSAVRNFLSMGKFERMSLAELMWKMKVNDCDWLKISKTGRCPPSELSYRTRVLGQLLAWLLDGYVLGLVRAMFYVTESMGQKNALRFYRYQVWAKLQELALSGHLSKGQMSELTLAQVTSLPKTTVISRLRFIPKTEGMRPITRVIGADAKTRLFQTRVKELLDVLGVCVRSSPSLLGSTVWGLTDIHRVLSSITPAQKDKPQPLYFVKVDVSGAYDSLPHTRLLEVIGQVLSHVQEELFSVRCYAKVWADTHEGLKKTFVRQADTVASTNMKGFVMALQREGKVHDAILVEQHFSTDIHGKDVLEFFTQMLSSCVVQFGKKSFRQCQGIPQGSVASSLLCCLCYGHMENLLCLMRLVDDFLLITPDLSQAQTFLKTLMAGVPQYGCVVNPQKVAVNFPLGEGGSCPAGVRLLPLHCLFPWCGLLLNTHTLDVHNNYGSYAGLSLRYSLTLGSAHCAGQQMKRKLMSILRFKCHALFLDLKTNSLEAVYSNIYKLVLLHAFRFHACAQSLPFGQKVGGNHSYFLNLIWDLAEYTNQLVRLCNKGLSLGCKALTGSLQYEAVELIYCLAFLLVLSRHRPLYYHLLAPLRTRTYPPYSTLLSPFTNIFLKYTRL</sequence>
<keyword evidence="9" id="KW-0694">RNA-binding</keyword>
<dbReference type="SUPFAM" id="SSF56672">
    <property type="entry name" value="DNA/RNA polymerases"/>
    <property type="match status" value="1"/>
</dbReference>
<dbReference type="PANTHER" id="PTHR12066:SF0">
    <property type="entry name" value="TELOMERASE REVERSE TRANSCRIPTASE"/>
    <property type="match status" value="1"/>
</dbReference>
<proteinExistence type="inferred from homology"/>
<dbReference type="CDD" id="cd01648">
    <property type="entry name" value="TERT"/>
    <property type="match status" value="1"/>
</dbReference>
<gene>
    <name evidence="21" type="primary">TERT</name>
    <name evidence="21" type="synonym">tert</name>
</gene>
<keyword evidence="7 18" id="KW-0479">Metal-binding</keyword>
<dbReference type="GO" id="GO:0046872">
    <property type="term" value="F:metal ion binding"/>
    <property type="evidence" value="ECO:0007669"/>
    <property type="project" value="UniProtKB-KW"/>
</dbReference>
<dbReference type="GO" id="GO:0042162">
    <property type="term" value="F:telomeric DNA binding"/>
    <property type="evidence" value="ECO:0007669"/>
    <property type="project" value="TreeGrafter"/>
</dbReference>
<keyword evidence="13" id="KW-0687">Ribonucleoprotein</keyword>
<comment type="catalytic activity">
    <reaction evidence="15 18">
        <text>DNA(n) + a 2'-deoxyribonucleoside 5'-triphosphate = DNA(n+1) + diphosphate</text>
        <dbReference type="Rhea" id="RHEA:22508"/>
        <dbReference type="Rhea" id="RHEA-COMP:17339"/>
        <dbReference type="Rhea" id="RHEA-COMP:17340"/>
        <dbReference type="ChEBI" id="CHEBI:33019"/>
        <dbReference type="ChEBI" id="CHEBI:61560"/>
        <dbReference type="ChEBI" id="CHEBI:173112"/>
        <dbReference type="EC" id="2.7.7.49"/>
    </reaction>
</comment>
<dbReference type="FunFam" id="1.10.357.90:FF:000001">
    <property type="entry name" value="Telomerase reverse transcriptase"/>
    <property type="match status" value="1"/>
</dbReference>
<comment type="subcellular location">
    <subcellularLocation>
        <location evidence="18">Nucleus</location>
    </subcellularLocation>
    <subcellularLocation>
        <location evidence="18">Chromosome</location>
        <location evidence="18">Telomere</location>
    </subcellularLocation>
</comment>
<evidence type="ECO:0000256" key="10">
    <source>
        <dbReference type="ARBA" id="ARBA00022895"/>
    </source>
</evidence>
<comment type="subunit">
    <text evidence="17">Catalytic subunit of the telomerase holoenzyme complex composed minimally of TERT and the telomerase RNA template component (TERC).</text>
</comment>
<keyword evidence="11 18" id="KW-0695">RNA-directed DNA polymerase</keyword>
<evidence type="ECO:0000256" key="9">
    <source>
        <dbReference type="ARBA" id="ARBA00022884"/>
    </source>
</evidence>
<dbReference type="EC" id="2.7.7.49" evidence="2 18"/>
<keyword evidence="6 18" id="KW-0548">Nucleotidyltransferase</keyword>
<dbReference type="GO" id="GO:0022616">
    <property type="term" value="P:DNA strand elongation"/>
    <property type="evidence" value="ECO:0007669"/>
    <property type="project" value="UniProtKB-ARBA"/>
</dbReference>
<dbReference type="PANTHER" id="PTHR12066">
    <property type="entry name" value="TELOMERASE REVERSE TRANSCRIPTASE"/>
    <property type="match status" value="1"/>
</dbReference>
<dbReference type="GO" id="GO:0070034">
    <property type="term" value="F:telomerase RNA binding"/>
    <property type="evidence" value="ECO:0007669"/>
    <property type="project" value="UniProtKB-ARBA"/>
</dbReference>
<dbReference type="Gene3D" id="1.10.132.70">
    <property type="match status" value="1"/>
</dbReference>
<organism evidence="21 22">
    <name type="scientific">Oncorhynchus kisutch</name>
    <name type="common">Coho salmon</name>
    <name type="synonym">Salmo kisutch</name>
    <dbReference type="NCBI Taxonomy" id="8019"/>
    <lineage>
        <taxon>Eukaryota</taxon>
        <taxon>Metazoa</taxon>
        <taxon>Chordata</taxon>
        <taxon>Craniata</taxon>
        <taxon>Vertebrata</taxon>
        <taxon>Euteleostomi</taxon>
        <taxon>Actinopterygii</taxon>
        <taxon>Neopterygii</taxon>
        <taxon>Teleostei</taxon>
        <taxon>Protacanthopterygii</taxon>
        <taxon>Salmoniformes</taxon>
        <taxon>Salmonidae</taxon>
        <taxon>Salmoninae</taxon>
        <taxon>Oncorhynchus</taxon>
    </lineage>
</organism>
<reference evidence="21" key="1">
    <citation type="submission" date="2025-08" db="UniProtKB">
        <authorList>
            <consortium name="Ensembl"/>
        </authorList>
    </citation>
    <scope>IDENTIFICATION</scope>
</reference>
<dbReference type="GO" id="GO:0000333">
    <property type="term" value="C:telomerase catalytic core complex"/>
    <property type="evidence" value="ECO:0007669"/>
    <property type="project" value="TreeGrafter"/>
</dbReference>
<evidence type="ECO:0000256" key="8">
    <source>
        <dbReference type="ARBA" id="ARBA00022842"/>
    </source>
</evidence>
<dbReference type="InterPro" id="IPR049139">
    <property type="entry name" value="TERT_C"/>
</dbReference>
<evidence type="ECO:0000256" key="17">
    <source>
        <dbReference type="ARBA" id="ARBA00061974"/>
    </source>
</evidence>
<name>A0A8C7CYK2_ONCKI</name>
<evidence type="ECO:0000256" key="1">
    <source>
        <dbReference type="ARBA" id="ARBA00008001"/>
    </source>
</evidence>
<evidence type="ECO:0000259" key="20">
    <source>
        <dbReference type="PROSITE" id="PS50878"/>
    </source>
</evidence>
<feature type="region of interest" description="Disordered" evidence="19">
    <location>
        <begin position="190"/>
        <end position="212"/>
    </location>
</feature>
<evidence type="ECO:0000256" key="19">
    <source>
        <dbReference type="SAM" id="MobiDB-lite"/>
    </source>
</evidence>
<dbReference type="GO" id="GO:0007004">
    <property type="term" value="P:telomere maintenance via telomerase"/>
    <property type="evidence" value="ECO:0007669"/>
    <property type="project" value="TreeGrafter"/>
</dbReference>
<dbReference type="PRINTS" id="PR01365">
    <property type="entry name" value="TELOMERASERT"/>
</dbReference>
<evidence type="ECO:0000313" key="22">
    <source>
        <dbReference type="Proteomes" id="UP000694557"/>
    </source>
</evidence>